<dbReference type="GO" id="GO:0032040">
    <property type="term" value="C:small-subunit processome"/>
    <property type="evidence" value="ECO:0007669"/>
    <property type="project" value="TreeGrafter"/>
</dbReference>
<evidence type="ECO:0000313" key="2">
    <source>
        <dbReference type="EMBL" id="OAV87718.1"/>
    </source>
</evidence>
<gene>
    <name evidence="2" type="ORF">PTTG_29308</name>
</gene>
<dbReference type="Pfam" id="PF00400">
    <property type="entry name" value="WD40"/>
    <property type="match status" value="3"/>
</dbReference>
<dbReference type="InterPro" id="IPR015943">
    <property type="entry name" value="WD40/YVTN_repeat-like_dom_sf"/>
</dbReference>
<reference evidence="3 4" key="3">
    <citation type="journal article" date="2017" name="G3 (Bethesda)">
        <title>Comparative analysis highlights variable genome content of wheat rusts and divergence of the mating loci.</title>
        <authorList>
            <person name="Cuomo C.A."/>
            <person name="Bakkeren G."/>
            <person name="Khalil H.B."/>
            <person name="Panwar V."/>
            <person name="Joly D."/>
            <person name="Linning R."/>
            <person name="Sakthikumar S."/>
            <person name="Song X."/>
            <person name="Adiconis X."/>
            <person name="Fan L."/>
            <person name="Goldberg J.M."/>
            <person name="Levin J.Z."/>
            <person name="Young S."/>
            <person name="Zeng Q."/>
            <person name="Anikster Y."/>
            <person name="Bruce M."/>
            <person name="Wang M."/>
            <person name="Yin C."/>
            <person name="McCallum B."/>
            <person name="Szabo L.J."/>
            <person name="Hulbert S."/>
            <person name="Chen X."/>
            <person name="Fellers J.P."/>
        </authorList>
    </citation>
    <scope>NUCLEOTIDE SEQUENCE</scope>
    <source>
        <strain evidence="4">Isolate 1-1 / race 1 (BBBD)</strain>
        <strain evidence="3">isolate 1-1 / race 1 (BBBD)</strain>
    </source>
</reference>
<feature type="region of interest" description="Disordered" evidence="1">
    <location>
        <begin position="442"/>
        <end position="471"/>
    </location>
</feature>
<dbReference type="GO" id="GO:0003723">
    <property type="term" value="F:RNA binding"/>
    <property type="evidence" value="ECO:0007669"/>
    <property type="project" value="TreeGrafter"/>
</dbReference>
<dbReference type="VEuPathDB" id="FungiDB:PTTG_29308"/>
<dbReference type="OrthoDB" id="8883818at2759"/>
<proteinExistence type="predicted"/>
<dbReference type="InterPro" id="IPR001680">
    <property type="entry name" value="WD40_rpt"/>
</dbReference>
<dbReference type="STRING" id="630390.A0A180G517"/>
<dbReference type="InterPro" id="IPR011047">
    <property type="entry name" value="Quinoprotein_ADH-like_sf"/>
</dbReference>
<dbReference type="InterPro" id="IPR046351">
    <property type="entry name" value="UTP4"/>
</dbReference>
<dbReference type="Proteomes" id="UP000005240">
    <property type="component" value="Unassembled WGS sequence"/>
</dbReference>
<dbReference type="GO" id="GO:0034455">
    <property type="term" value="C:t-UTP complex"/>
    <property type="evidence" value="ECO:0007669"/>
    <property type="project" value="TreeGrafter"/>
</dbReference>
<dbReference type="PANTHER" id="PTHR44163:SF1">
    <property type="entry name" value="U3 SMALL NUCLEOLAR RNA-ASSOCIATED PROTEIN 4 HOMOLOG"/>
    <property type="match status" value="1"/>
</dbReference>
<sequence length="658" mass="70954">MSAAKHTQLTLRSDYRPATITAITSSPATWKPAPAQRATIAIGRANGDIELWIWPTSSPPSLHRTLPGHLSRQTPAKVEHLLFTHQFIADQDEPDDRALASTPPRLLGTNGADELLEWDWQGPRPGTIKRTLPMPPAVAIWSLAPSPAHTRLAIGCDDGAIRIAAIADNQLELIRKLDPCNTRLLSLAWGFPPPETPLPLQEPPDSQLFLVAGGADSSLRKWAAGSGRCLNRMTVEKLQGEHTLVWTVAVLNGTIISGDSVGNVHFWDAKSCVRRQTIRAHRADILCMVPSPDGCSLFTSGVDQKTCQLTLHIQSHPASSNKTDQSRWLLAASRRLHSHDVRALDSSPPYNPLLTAPQDLVPVLLSGGLDMSLVLCPAATLSSAHKLRQLANPVSDSSSVAFADALMRKISYATTRDPVAALSPLARLLVSRNATQISIWRLRPQPAAADHPPEPRPPRKKKAAAQRPDDPEAAWTKVVEMDLKCRTNLVASAISPDGRWLAVSDLYEAKLFALVEAAGGMLQPRRVKAFEAFAGLAKGAPKQGARSIEFSPDSTRLVLAASLSSDIVLLDLAAPDSARPQVATLAVFPLRPPPLDCLGNQAGPHTPLIPPHASSSSSSSYILKIAVSPDGQWLATADSQKTLRVYNLDAMKVGRKET</sequence>
<reference evidence="3" key="4">
    <citation type="submission" date="2025-05" db="UniProtKB">
        <authorList>
            <consortium name="EnsemblFungi"/>
        </authorList>
    </citation>
    <scope>IDENTIFICATION</scope>
    <source>
        <strain evidence="3">isolate 1-1 / race 1 (BBBD)</strain>
    </source>
</reference>
<dbReference type="EnsemblFungi" id="PTTG_29308-t43_1">
    <property type="protein sequence ID" value="PTTG_29308-t43_1-p1"/>
    <property type="gene ID" value="PTTG_29308"/>
</dbReference>
<dbReference type="AlphaFoldDB" id="A0A180G517"/>
<accession>A0A180G517</accession>
<dbReference type="SUPFAM" id="SSF50998">
    <property type="entry name" value="Quinoprotein alcohol dehydrogenase-like"/>
    <property type="match status" value="1"/>
</dbReference>
<dbReference type="EMBL" id="ADAS02000299">
    <property type="protein sequence ID" value="OAV87718.1"/>
    <property type="molecule type" value="Genomic_DNA"/>
</dbReference>
<evidence type="ECO:0000313" key="4">
    <source>
        <dbReference type="Proteomes" id="UP000005240"/>
    </source>
</evidence>
<protein>
    <submittedName>
        <fullName evidence="3">WD_REPEATS_REGION domain-containing protein</fullName>
    </submittedName>
</protein>
<dbReference type="SMART" id="SM00320">
    <property type="entry name" value="WD40"/>
    <property type="match status" value="6"/>
</dbReference>
<dbReference type="PANTHER" id="PTHR44163">
    <property type="entry name" value="U3 SMALL NUCLEOLAR RNA-ASSOCIATED PROTEIN 4 HOMOLOG"/>
    <property type="match status" value="1"/>
</dbReference>
<dbReference type="GO" id="GO:0000462">
    <property type="term" value="P:maturation of SSU-rRNA from tricistronic rRNA transcript (SSU-rRNA, 5.8S rRNA, LSU-rRNA)"/>
    <property type="evidence" value="ECO:0007669"/>
    <property type="project" value="InterPro"/>
</dbReference>
<evidence type="ECO:0000313" key="3">
    <source>
        <dbReference type="EnsemblFungi" id="PTTG_29308-t43_1-p1"/>
    </source>
</evidence>
<reference evidence="2" key="1">
    <citation type="submission" date="2009-11" db="EMBL/GenBank/DDBJ databases">
        <authorList>
            <consortium name="The Broad Institute Genome Sequencing Platform"/>
            <person name="Ward D."/>
            <person name="Feldgarden M."/>
            <person name="Earl A."/>
            <person name="Young S.K."/>
            <person name="Zeng Q."/>
            <person name="Koehrsen M."/>
            <person name="Alvarado L."/>
            <person name="Berlin A."/>
            <person name="Bochicchio J."/>
            <person name="Borenstein D."/>
            <person name="Chapman S.B."/>
            <person name="Chen Z."/>
            <person name="Engels R."/>
            <person name="Freedman E."/>
            <person name="Gellesch M."/>
            <person name="Goldberg J."/>
            <person name="Griggs A."/>
            <person name="Gujja S."/>
            <person name="Heilman E."/>
            <person name="Heiman D."/>
            <person name="Hepburn T."/>
            <person name="Howarth C."/>
            <person name="Jen D."/>
            <person name="Larson L."/>
            <person name="Lewis B."/>
            <person name="Mehta T."/>
            <person name="Park D."/>
            <person name="Pearson M."/>
            <person name="Roberts A."/>
            <person name="Saif S."/>
            <person name="Shea T."/>
            <person name="Shenoy N."/>
            <person name="Sisk P."/>
            <person name="Stolte C."/>
            <person name="Sykes S."/>
            <person name="Thomson T."/>
            <person name="Walk T."/>
            <person name="White J."/>
            <person name="Yandava C."/>
            <person name="Izard J."/>
            <person name="Baranova O.V."/>
            <person name="Blanton J.M."/>
            <person name="Tanner A.C."/>
            <person name="Dewhirst F.E."/>
            <person name="Haas B."/>
            <person name="Nusbaum C."/>
            <person name="Birren B."/>
        </authorList>
    </citation>
    <scope>NUCLEOTIDE SEQUENCE [LARGE SCALE GENOMIC DNA]</scope>
    <source>
        <strain evidence="2">1-1 BBBD Race 1</strain>
    </source>
</reference>
<organism evidence="2">
    <name type="scientific">Puccinia triticina (isolate 1-1 / race 1 (BBBD))</name>
    <name type="common">Brown leaf rust fungus</name>
    <dbReference type="NCBI Taxonomy" id="630390"/>
    <lineage>
        <taxon>Eukaryota</taxon>
        <taxon>Fungi</taxon>
        <taxon>Dikarya</taxon>
        <taxon>Basidiomycota</taxon>
        <taxon>Pucciniomycotina</taxon>
        <taxon>Pucciniomycetes</taxon>
        <taxon>Pucciniales</taxon>
        <taxon>Pucciniaceae</taxon>
        <taxon>Puccinia</taxon>
    </lineage>
</organism>
<evidence type="ECO:0000256" key="1">
    <source>
        <dbReference type="SAM" id="MobiDB-lite"/>
    </source>
</evidence>
<dbReference type="GO" id="GO:0030686">
    <property type="term" value="C:90S preribosome"/>
    <property type="evidence" value="ECO:0007669"/>
    <property type="project" value="InterPro"/>
</dbReference>
<name>A0A180G517_PUCT1</name>
<reference evidence="2" key="2">
    <citation type="submission" date="2016-05" db="EMBL/GenBank/DDBJ databases">
        <title>Comparative analysis highlights variable genome content of wheat rusts and divergence of the mating loci.</title>
        <authorList>
            <person name="Cuomo C.A."/>
            <person name="Bakkeren G."/>
            <person name="Szabo L."/>
            <person name="Khalil H."/>
            <person name="Joly D."/>
            <person name="Goldberg J."/>
            <person name="Young S."/>
            <person name="Zeng Q."/>
            <person name="Fellers J."/>
        </authorList>
    </citation>
    <scope>NUCLEOTIDE SEQUENCE [LARGE SCALE GENOMIC DNA]</scope>
    <source>
        <strain evidence="2">1-1 BBBD Race 1</strain>
    </source>
</reference>
<keyword evidence="4" id="KW-1185">Reference proteome</keyword>
<dbReference type="Gene3D" id="2.130.10.10">
    <property type="entry name" value="YVTN repeat-like/Quinoprotein amine dehydrogenase"/>
    <property type="match status" value="3"/>
</dbReference>